<feature type="region of interest" description="Disordered" evidence="18">
    <location>
        <begin position="485"/>
        <end position="524"/>
    </location>
</feature>
<dbReference type="InterPro" id="IPR001128">
    <property type="entry name" value="Cyt_P450"/>
</dbReference>
<dbReference type="GO" id="GO:0005829">
    <property type="term" value="C:cytosol"/>
    <property type="evidence" value="ECO:0007669"/>
    <property type="project" value="TreeGrafter"/>
</dbReference>
<dbReference type="PANTHER" id="PTHR19384:SF127">
    <property type="entry name" value="BIFUNCTIONAL CYTOCHROME P450_NADPH--P450 REDUCTASE"/>
    <property type="match status" value="1"/>
</dbReference>
<dbReference type="GO" id="GO:0020037">
    <property type="term" value="F:heme binding"/>
    <property type="evidence" value="ECO:0007669"/>
    <property type="project" value="UniProtKB-UniRule"/>
</dbReference>
<keyword evidence="12 16" id="KW-0408">Iron</keyword>
<keyword evidence="5 16" id="KW-0285">Flavoprotein</keyword>
<evidence type="ECO:0000256" key="9">
    <source>
        <dbReference type="ARBA" id="ARBA00022857"/>
    </source>
</evidence>
<dbReference type="AlphaFoldDB" id="A0AAV9MY96"/>
<comment type="similarity">
    <text evidence="2 16">In the N-terminal section; belongs to the cytochrome P450 family.</text>
</comment>
<feature type="domain" description="Flavodoxin-like" evidence="19">
    <location>
        <begin position="526"/>
        <end position="666"/>
    </location>
</feature>
<keyword evidence="4 16" id="KW-0349">Heme</keyword>
<dbReference type="Gene3D" id="2.40.30.10">
    <property type="entry name" value="Translation factors"/>
    <property type="match status" value="1"/>
</dbReference>
<dbReference type="PRINTS" id="PR00385">
    <property type="entry name" value="P450"/>
</dbReference>
<dbReference type="InterPro" id="IPR017927">
    <property type="entry name" value="FAD-bd_FR_type"/>
</dbReference>
<keyword evidence="8 16" id="KW-0274">FAD</keyword>
<keyword evidence="9 16" id="KW-0521">NADP</keyword>
<evidence type="ECO:0000313" key="22">
    <source>
        <dbReference type="Proteomes" id="UP001358417"/>
    </source>
</evidence>
<dbReference type="GO" id="GO:0005506">
    <property type="term" value="F:iron ion binding"/>
    <property type="evidence" value="ECO:0007669"/>
    <property type="project" value="UniProtKB-UniRule"/>
</dbReference>
<dbReference type="InterPro" id="IPR002401">
    <property type="entry name" value="Cyt_P450_E_grp-I"/>
</dbReference>
<dbReference type="CDD" id="cd06206">
    <property type="entry name" value="bifunctional_CYPOR"/>
    <property type="match status" value="1"/>
</dbReference>
<evidence type="ECO:0000256" key="14">
    <source>
        <dbReference type="ARBA" id="ARBA00047827"/>
    </source>
</evidence>
<dbReference type="InterPro" id="IPR017972">
    <property type="entry name" value="Cyt_P450_CS"/>
</dbReference>
<dbReference type="PROSITE" id="PS50902">
    <property type="entry name" value="FLAVODOXIN_LIKE"/>
    <property type="match status" value="1"/>
</dbReference>
<keyword evidence="3 16" id="KW-0813">Transport</keyword>
<protein>
    <recommendedName>
        <fullName evidence="16">Bifunctional cytochrome P450/NADPH--P450 reductase</fullName>
    </recommendedName>
    <domain>
        <recommendedName>
            <fullName evidence="16">Cytochrome P450</fullName>
            <ecNumber evidence="16">1.14.14.1</ecNumber>
        </recommendedName>
    </domain>
    <domain>
        <recommendedName>
            <fullName evidence="16">NADPH--cytochrome P450 reductase</fullName>
            <ecNumber evidence="16">1.6.2.4</ecNumber>
        </recommendedName>
    </domain>
</protein>
<evidence type="ECO:0000256" key="16">
    <source>
        <dbReference type="PIRNR" id="PIRNR000209"/>
    </source>
</evidence>
<dbReference type="GO" id="GO:0010181">
    <property type="term" value="F:FMN binding"/>
    <property type="evidence" value="ECO:0007669"/>
    <property type="project" value="UniProtKB-UniRule"/>
</dbReference>
<dbReference type="SUPFAM" id="SSF52218">
    <property type="entry name" value="Flavoproteins"/>
    <property type="match status" value="1"/>
</dbReference>
<evidence type="ECO:0000256" key="13">
    <source>
        <dbReference type="ARBA" id="ARBA00023033"/>
    </source>
</evidence>
<evidence type="ECO:0000256" key="7">
    <source>
        <dbReference type="ARBA" id="ARBA00022723"/>
    </source>
</evidence>
<keyword evidence="11 16" id="KW-0560">Oxidoreductase</keyword>
<comment type="cofactor">
    <cofactor evidence="16">
        <name>FAD</name>
        <dbReference type="ChEBI" id="CHEBI:57692"/>
    </cofactor>
    <cofactor evidence="16">
        <name>FMN</name>
        <dbReference type="ChEBI" id="CHEBI:58210"/>
    </cofactor>
</comment>
<evidence type="ECO:0000256" key="11">
    <source>
        <dbReference type="ARBA" id="ARBA00023002"/>
    </source>
</evidence>
<dbReference type="SUPFAM" id="SSF52343">
    <property type="entry name" value="Ferredoxin reductase-like, C-terminal NADP-linked domain"/>
    <property type="match status" value="1"/>
</dbReference>
<dbReference type="InterPro" id="IPR029039">
    <property type="entry name" value="Flavoprotein-like_sf"/>
</dbReference>
<dbReference type="GO" id="GO:0050660">
    <property type="term" value="F:flavin adenine dinucleotide binding"/>
    <property type="evidence" value="ECO:0007669"/>
    <property type="project" value="TreeGrafter"/>
</dbReference>
<evidence type="ECO:0000256" key="4">
    <source>
        <dbReference type="ARBA" id="ARBA00022617"/>
    </source>
</evidence>
<comment type="catalytic activity">
    <reaction evidence="15 16">
        <text>2 oxidized [cytochrome P450] + NADPH = 2 reduced [cytochrome P450] + NADP(+) + H(+)</text>
        <dbReference type="Rhea" id="RHEA:24040"/>
        <dbReference type="Rhea" id="RHEA-COMP:14627"/>
        <dbReference type="Rhea" id="RHEA-COMP:14628"/>
        <dbReference type="ChEBI" id="CHEBI:15378"/>
        <dbReference type="ChEBI" id="CHEBI:55376"/>
        <dbReference type="ChEBI" id="CHEBI:57783"/>
        <dbReference type="ChEBI" id="CHEBI:58349"/>
        <dbReference type="ChEBI" id="CHEBI:60344"/>
        <dbReference type="EC" id="1.6.2.4"/>
    </reaction>
</comment>
<evidence type="ECO:0000256" key="3">
    <source>
        <dbReference type="ARBA" id="ARBA00022448"/>
    </source>
</evidence>
<feature type="compositionally biased region" description="Polar residues" evidence="18">
    <location>
        <begin position="493"/>
        <end position="520"/>
    </location>
</feature>
<dbReference type="Gene3D" id="1.10.630.10">
    <property type="entry name" value="Cytochrome P450"/>
    <property type="match status" value="1"/>
</dbReference>
<keyword evidence="13 16" id="KW-0503">Monooxygenase</keyword>
<evidence type="ECO:0000259" key="20">
    <source>
        <dbReference type="PROSITE" id="PS51384"/>
    </source>
</evidence>
<feature type="binding site" description="axial binding residue" evidence="17">
    <location>
        <position position="411"/>
    </location>
    <ligand>
        <name>heme</name>
        <dbReference type="ChEBI" id="CHEBI:30413"/>
    </ligand>
    <ligandPart>
        <name>Fe</name>
        <dbReference type="ChEBI" id="CHEBI:18248"/>
    </ligandPart>
</feature>
<dbReference type="PANTHER" id="PTHR19384">
    <property type="entry name" value="NITRIC OXIDE SYNTHASE-RELATED"/>
    <property type="match status" value="1"/>
</dbReference>
<evidence type="ECO:0000256" key="2">
    <source>
        <dbReference type="ARBA" id="ARBA00010018"/>
    </source>
</evidence>
<evidence type="ECO:0000256" key="10">
    <source>
        <dbReference type="ARBA" id="ARBA00022982"/>
    </source>
</evidence>
<dbReference type="EC" id="1.14.14.1" evidence="16"/>
<gene>
    <name evidence="21" type="ORF">LTR84_007351</name>
</gene>
<comment type="cofactor">
    <cofactor evidence="1 16 17">
        <name>heme</name>
        <dbReference type="ChEBI" id="CHEBI:30413"/>
    </cofactor>
</comment>
<organism evidence="21 22">
    <name type="scientific">Exophiala bonariae</name>
    <dbReference type="NCBI Taxonomy" id="1690606"/>
    <lineage>
        <taxon>Eukaryota</taxon>
        <taxon>Fungi</taxon>
        <taxon>Dikarya</taxon>
        <taxon>Ascomycota</taxon>
        <taxon>Pezizomycotina</taxon>
        <taxon>Eurotiomycetes</taxon>
        <taxon>Chaetothyriomycetidae</taxon>
        <taxon>Chaetothyriales</taxon>
        <taxon>Herpotrichiellaceae</taxon>
        <taxon>Exophiala</taxon>
    </lineage>
</organism>
<evidence type="ECO:0000256" key="5">
    <source>
        <dbReference type="ARBA" id="ARBA00022630"/>
    </source>
</evidence>
<evidence type="ECO:0000256" key="6">
    <source>
        <dbReference type="ARBA" id="ARBA00022643"/>
    </source>
</evidence>
<sequence length="1101" mass="122765">MTEPIPGPRALPFVGNLLDIWQDRDIPLRGLERVAEAYGPIYQAMLGGKRRIIISSAALLEELTDEKRFSKVPPPSVSNNPGPKGLFVAKNEDPDWHQGHRILMPAFAPFSVQSMFPDMKDIANQLILSWARKGADHKILATEDFTRLTLDTIALCSMSFRFNSFYTDTMHPFVDAMLYVFSENTARTSRPAIATKLRYKANKQFDEARAFMRKVSQDIVTNRRANPTDKSDVLNTMIYGKDPKTGQVMRDELITEQMLTFLIAGHETTSGLLSFATAYLLQNPHVYLKAQKEVDEVIGKRSIEAKDLQNLKYLNAVLRETARLSPTVPVLQKHINPAIAHEVVTLDNGRYRINPEDHIILLMSKCQTDPKVWGDTAADFEPERMLDENFDKILAEYPGAWKPFGNGKRACIGRPFAWQEALLVLAMILQNFDVSLDDPAYSMKIKQTLTIKPADLYIRVKPRDQMDATHMDSLLHTNGASAKANGANGTSGVTHTNNGTNGIKIQPATNGTSKESSTKPTDSKPILILYGSNTGTCQAFAQRIASDVASRGYAPTINDMDSATGSLPTDKPVMVITSSYEGQPPDNAARFMEWLQECKEGSLAGVEYTVFGCGHRDWTRTFHRIPKLADELLSKCGAKRLVSAGYIDAAKGNLYGDFDDWVDNSFWPKMALEQIQASLESTSNVEISTSARASNLRYDVRPALVKSNYVLTSNGEPTKRHMEIELPSDCTYECGDYLAVLPLNSEKKVRRIMNHFSLPWDSVVTIKSDLPSVIPTNVPLAVFDVLRSYVELSEPATKKNIKLLSLHSEDSKDEKYLQELIASSDRYDQEITAKRTSLFDILSHHASVKLPFGEFLTMLPPLHVRQYSISSSPLANASTCTITYGVIDTAAMSDPEQRYEGVTGNYMQSLTEGDTIQVSVRPSAKKTFRIPADAEKTPLLMFAAGTGIAPFRGFLQHRSIQLHSNPNRKLARALLFLGCRTQTGDRLYAEELDQWVKEGVVEVRYAFSKEKDASKGCAYVPDRMLHDAEDIVSLWRGDARGYVCGTRKLAEGIRDAATKIAIDARARLIEGKGDISEEEKAKMETRFKEALQERVASDVFD</sequence>
<dbReference type="InterPro" id="IPR001433">
    <property type="entry name" value="OxRdtase_FAD/NAD-bd"/>
</dbReference>
<dbReference type="CDD" id="cd11068">
    <property type="entry name" value="CYP120A1"/>
    <property type="match status" value="1"/>
</dbReference>
<keyword evidence="22" id="KW-1185">Reference proteome</keyword>
<evidence type="ECO:0000256" key="15">
    <source>
        <dbReference type="ARBA" id="ARBA00049342"/>
    </source>
</evidence>
<dbReference type="PIRSF" id="PIRSF000209">
    <property type="entry name" value="Bifunctional_P450_P450R"/>
    <property type="match status" value="1"/>
</dbReference>
<dbReference type="SUPFAM" id="SSF63380">
    <property type="entry name" value="Riboflavin synthase domain-like"/>
    <property type="match status" value="1"/>
</dbReference>
<dbReference type="InterPro" id="IPR039261">
    <property type="entry name" value="FNR_nucleotide-bd"/>
</dbReference>
<comment type="caution">
    <text evidence="21">The sequence shown here is derived from an EMBL/GenBank/DDBJ whole genome shotgun (WGS) entry which is preliminary data.</text>
</comment>
<dbReference type="InterPro" id="IPR008254">
    <property type="entry name" value="Flavodoxin/NO_synth"/>
</dbReference>
<dbReference type="RefSeq" id="XP_064702173.1">
    <property type="nucleotide sequence ID" value="XM_064850904.1"/>
</dbReference>
<dbReference type="PROSITE" id="PS00086">
    <property type="entry name" value="CYTOCHROME_P450"/>
    <property type="match status" value="1"/>
</dbReference>
<dbReference type="Pfam" id="PF00667">
    <property type="entry name" value="FAD_binding_1"/>
    <property type="match status" value="1"/>
</dbReference>
<dbReference type="PROSITE" id="PS51384">
    <property type="entry name" value="FAD_FR"/>
    <property type="match status" value="1"/>
</dbReference>
<dbReference type="InterPro" id="IPR017938">
    <property type="entry name" value="Riboflavin_synthase-like_b-brl"/>
</dbReference>
<dbReference type="Gene3D" id="3.40.50.360">
    <property type="match status" value="1"/>
</dbReference>
<evidence type="ECO:0000313" key="21">
    <source>
        <dbReference type="EMBL" id="KAK5046590.1"/>
    </source>
</evidence>
<keyword evidence="6 16" id="KW-0288">FMN</keyword>
<evidence type="ECO:0000256" key="12">
    <source>
        <dbReference type="ARBA" id="ARBA00023004"/>
    </source>
</evidence>
<dbReference type="EMBL" id="JAVRRD010000029">
    <property type="protein sequence ID" value="KAK5046590.1"/>
    <property type="molecule type" value="Genomic_DNA"/>
</dbReference>
<evidence type="ECO:0000256" key="8">
    <source>
        <dbReference type="ARBA" id="ARBA00022827"/>
    </source>
</evidence>
<accession>A0AAV9MY96</accession>
<dbReference type="InterPro" id="IPR036396">
    <property type="entry name" value="Cyt_P450_sf"/>
</dbReference>
<dbReference type="GO" id="GO:0003958">
    <property type="term" value="F:NADPH-hemoprotein reductase activity"/>
    <property type="evidence" value="ECO:0007669"/>
    <property type="project" value="UniProtKB-UniRule"/>
</dbReference>
<dbReference type="FunFam" id="1.10.630.10:FF:000040">
    <property type="entry name" value="Bifunctional cytochrome P450/NADPH--P450 reductase"/>
    <property type="match status" value="1"/>
</dbReference>
<dbReference type="SUPFAM" id="SSF48264">
    <property type="entry name" value="Cytochrome P450"/>
    <property type="match status" value="1"/>
</dbReference>
<dbReference type="GeneID" id="89975517"/>
<evidence type="ECO:0000256" key="18">
    <source>
        <dbReference type="SAM" id="MobiDB-lite"/>
    </source>
</evidence>
<keyword evidence="10 16" id="KW-0249">Electron transport</keyword>
<dbReference type="Proteomes" id="UP001358417">
    <property type="component" value="Unassembled WGS sequence"/>
</dbReference>
<name>A0AAV9MY96_9EURO</name>
<evidence type="ECO:0000259" key="19">
    <source>
        <dbReference type="PROSITE" id="PS50902"/>
    </source>
</evidence>
<dbReference type="InterPro" id="IPR003097">
    <property type="entry name" value="CysJ-like_FAD-binding"/>
</dbReference>
<feature type="domain" description="FAD-binding FR-type" evidence="20">
    <location>
        <begin position="698"/>
        <end position="929"/>
    </location>
</feature>
<comment type="catalytic activity">
    <reaction evidence="14 16">
        <text>an organic molecule + reduced [NADPH--hemoprotein reductase] + O2 = an alcohol + oxidized [NADPH--hemoprotein reductase] + H2O + H(+)</text>
        <dbReference type="Rhea" id="RHEA:17149"/>
        <dbReference type="Rhea" id="RHEA-COMP:11964"/>
        <dbReference type="Rhea" id="RHEA-COMP:11965"/>
        <dbReference type="ChEBI" id="CHEBI:15377"/>
        <dbReference type="ChEBI" id="CHEBI:15378"/>
        <dbReference type="ChEBI" id="CHEBI:15379"/>
        <dbReference type="ChEBI" id="CHEBI:30879"/>
        <dbReference type="ChEBI" id="CHEBI:57618"/>
        <dbReference type="ChEBI" id="CHEBI:58210"/>
        <dbReference type="ChEBI" id="CHEBI:142491"/>
        <dbReference type="EC" id="1.14.14.1"/>
    </reaction>
</comment>
<evidence type="ECO:0000256" key="17">
    <source>
        <dbReference type="PIRSR" id="PIRSR000209-1"/>
    </source>
</evidence>
<dbReference type="InterPro" id="IPR023173">
    <property type="entry name" value="NADPH_Cyt_P450_Rdtase_alpha"/>
</dbReference>
<reference evidence="21 22" key="1">
    <citation type="submission" date="2023-08" db="EMBL/GenBank/DDBJ databases">
        <title>Black Yeasts Isolated from many extreme environments.</title>
        <authorList>
            <person name="Coleine C."/>
            <person name="Stajich J.E."/>
            <person name="Selbmann L."/>
        </authorList>
    </citation>
    <scope>NUCLEOTIDE SEQUENCE [LARGE SCALE GENOMIC DNA]</scope>
    <source>
        <strain evidence="21 22">CCFEE 5792</strain>
    </source>
</reference>
<dbReference type="Gene3D" id="3.40.50.80">
    <property type="entry name" value="Nucleotide-binding domain of ferredoxin-NADP reductase (FNR) module"/>
    <property type="match status" value="1"/>
</dbReference>
<proteinExistence type="inferred from homology"/>
<dbReference type="Pfam" id="PF00258">
    <property type="entry name" value="Flavodoxin_1"/>
    <property type="match status" value="1"/>
</dbReference>
<dbReference type="Pfam" id="PF00067">
    <property type="entry name" value="p450"/>
    <property type="match status" value="1"/>
</dbReference>
<dbReference type="EC" id="1.6.2.4" evidence="16"/>
<dbReference type="PRINTS" id="PR00463">
    <property type="entry name" value="EP450I"/>
</dbReference>
<dbReference type="Gene3D" id="1.20.990.10">
    <property type="entry name" value="NADPH-cytochrome p450 Reductase, Chain A, domain 3"/>
    <property type="match status" value="1"/>
</dbReference>
<dbReference type="Pfam" id="PF00175">
    <property type="entry name" value="NAD_binding_1"/>
    <property type="match status" value="1"/>
</dbReference>
<dbReference type="GO" id="GO:0070330">
    <property type="term" value="F:aromatase activity"/>
    <property type="evidence" value="ECO:0007669"/>
    <property type="project" value="UniProtKB-UniRule"/>
</dbReference>
<dbReference type="InterPro" id="IPR023206">
    <property type="entry name" value="Bifunctional_P450_P450_red"/>
</dbReference>
<evidence type="ECO:0000256" key="1">
    <source>
        <dbReference type="ARBA" id="ARBA00001971"/>
    </source>
</evidence>
<keyword evidence="7 16" id="KW-0479">Metal-binding</keyword>